<dbReference type="Pfam" id="PF19382">
    <property type="entry name" value="DUF5957"/>
    <property type="match status" value="1"/>
</dbReference>
<name>A0A7W9YMB2_9ACTN</name>
<organism evidence="2 3">
    <name type="scientific">Nocardiopsis mwathae</name>
    <dbReference type="NCBI Taxonomy" id="1472723"/>
    <lineage>
        <taxon>Bacteria</taxon>
        <taxon>Bacillati</taxon>
        <taxon>Actinomycetota</taxon>
        <taxon>Actinomycetes</taxon>
        <taxon>Streptosporangiales</taxon>
        <taxon>Nocardiopsidaceae</taxon>
        <taxon>Nocardiopsis</taxon>
    </lineage>
</organism>
<keyword evidence="1" id="KW-1133">Transmembrane helix</keyword>
<feature type="transmembrane region" description="Helical" evidence="1">
    <location>
        <begin position="7"/>
        <end position="35"/>
    </location>
</feature>
<evidence type="ECO:0000256" key="1">
    <source>
        <dbReference type="SAM" id="Phobius"/>
    </source>
</evidence>
<comment type="caution">
    <text evidence="2">The sequence shown here is derived from an EMBL/GenBank/DDBJ whole genome shotgun (WGS) entry which is preliminary data.</text>
</comment>
<dbReference type="EMBL" id="JACHDS010000001">
    <property type="protein sequence ID" value="MBB6174788.1"/>
    <property type="molecule type" value="Genomic_DNA"/>
</dbReference>
<gene>
    <name evidence="2" type="ORF">HNR23_004848</name>
</gene>
<keyword evidence="1" id="KW-0472">Membrane</keyword>
<keyword evidence="3" id="KW-1185">Reference proteome</keyword>
<feature type="transmembrane region" description="Helical" evidence="1">
    <location>
        <begin position="47"/>
        <end position="65"/>
    </location>
</feature>
<protein>
    <submittedName>
        <fullName evidence="2">Uncharacterized protein</fullName>
    </submittedName>
</protein>
<dbReference type="Proteomes" id="UP000546642">
    <property type="component" value="Unassembled WGS sequence"/>
</dbReference>
<evidence type="ECO:0000313" key="3">
    <source>
        <dbReference type="Proteomes" id="UP000546642"/>
    </source>
</evidence>
<accession>A0A7W9YMB2</accession>
<reference evidence="2 3" key="1">
    <citation type="submission" date="2020-08" db="EMBL/GenBank/DDBJ databases">
        <title>Sequencing the genomes of 1000 actinobacteria strains.</title>
        <authorList>
            <person name="Klenk H.-P."/>
        </authorList>
    </citation>
    <scope>NUCLEOTIDE SEQUENCE [LARGE SCALE GENOMIC DNA]</scope>
    <source>
        <strain evidence="2 3">DSM 46659</strain>
    </source>
</reference>
<proteinExistence type="predicted"/>
<keyword evidence="1" id="KW-0812">Transmembrane</keyword>
<dbReference type="AlphaFoldDB" id="A0A7W9YMB2"/>
<dbReference type="RefSeq" id="WP_184079044.1">
    <property type="nucleotide sequence ID" value="NZ_JACHDS010000001.1"/>
</dbReference>
<evidence type="ECO:0000313" key="2">
    <source>
        <dbReference type="EMBL" id="MBB6174788.1"/>
    </source>
</evidence>
<dbReference type="InterPro" id="IPR046001">
    <property type="entry name" value="DUF5957"/>
</dbReference>
<sequence length="85" mass="8629">MQVLRVLGAALLGAVGGFVLGIVVSEAIAISAFMIAGGAEWMRVFRFIPGALALVGLVGAPLLVLRTRRADVSGRSGAPGETPGR</sequence>